<organism evidence="2 3">
    <name type="scientific">Anopheles merus</name>
    <name type="common">Mosquito</name>
    <dbReference type="NCBI Taxonomy" id="30066"/>
    <lineage>
        <taxon>Eukaryota</taxon>
        <taxon>Metazoa</taxon>
        <taxon>Ecdysozoa</taxon>
        <taxon>Arthropoda</taxon>
        <taxon>Hexapoda</taxon>
        <taxon>Insecta</taxon>
        <taxon>Pterygota</taxon>
        <taxon>Neoptera</taxon>
        <taxon>Endopterygota</taxon>
        <taxon>Diptera</taxon>
        <taxon>Nematocera</taxon>
        <taxon>Culicoidea</taxon>
        <taxon>Culicidae</taxon>
        <taxon>Anophelinae</taxon>
        <taxon>Anopheles</taxon>
    </lineage>
</organism>
<dbReference type="VEuPathDB" id="VectorBase:AMEM018322"/>
<dbReference type="Proteomes" id="UP000075903">
    <property type="component" value="Unassembled WGS sequence"/>
</dbReference>
<proteinExistence type="predicted"/>
<evidence type="ECO:0000256" key="1">
    <source>
        <dbReference type="SAM" id="MobiDB-lite"/>
    </source>
</evidence>
<feature type="region of interest" description="Disordered" evidence="1">
    <location>
        <begin position="156"/>
        <end position="179"/>
    </location>
</feature>
<name>A0A182VP83_ANOME</name>
<dbReference type="EnsemblMetazoa" id="AMEM018322-RA">
    <property type="protein sequence ID" value="AMEM018322-PA"/>
    <property type="gene ID" value="AMEM018322"/>
</dbReference>
<evidence type="ECO:0000313" key="2">
    <source>
        <dbReference type="EnsemblMetazoa" id="AMEM018322-PA"/>
    </source>
</evidence>
<dbReference type="AlphaFoldDB" id="A0A182VP83"/>
<protein>
    <submittedName>
        <fullName evidence="2">Uncharacterized protein</fullName>
    </submittedName>
</protein>
<accession>A0A182VP83</accession>
<reference evidence="2" key="1">
    <citation type="submission" date="2020-05" db="UniProtKB">
        <authorList>
            <consortium name="EnsemblMetazoa"/>
        </authorList>
    </citation>
    <scope>IDENTIFICATION</scope>
    <source>
        <strain evidence="2">MAF</strain>
    </source>
</reference>
<sequence length="185" mass="21414">MIPMIEIQRGSWWPSGPMASAISRSISWAMLRLEYWRDRRSLRRWPTPPDRPRYYLPEADDSFCQRFSQLESILSKSESGRLVRWVRSLRAVLRSFEPSFVDTSDGGPESVVTCFCRADTKFCKAKTGKKSCRLRRWCSWRRWSIFQAVTKHCTSTPSTDEMGQQQRITPPQHGGGVGSGFMLKI</sequence>
<feature type="compositionally biased region" description="Polar residues" evidence="1">
    <location>
        <begin position="156"/>
        <end position="169"/>
    </location>
</feature>
<evidence type="ECO:0000313" key="3">
    <source>
        <dbReference type="Proteomes" id="UP000075903"/>
    </source>
</evidence>
<keyword evidence="3" id="KW-1185">Reference proteome</keyword>